<dbReference type="InterPro" id="IPR010684">
    <property type="entry name" value="RNA_pol_II_trans_fac_SIII_A"/>
</dbReference>
<dbReference type="GO" id="GO:0070449">
    <property type="term" value="C:elongin complex"/>
    <property type="evidence" value="ECO:0007669"/>
    <property type="project" value="InterPro"/>
</dbReference>
<dbReference type="GO" id="GO:0006368">
    <property type="term" value="P:transcription elongation by RNA polymerase II"/>
    <property type="evidence" value="ECO:0007669"/>
    <property type="project" value="InterPro"/>
</dbReference>
<sequence>MGQQPPSLCSLCEMSLMRNHLIVHDVANVPYRLIRNVLLKCKLDQLCKLEKSNVRLVFEDEEVWYELLKKDFPMHVHESSASKRDEICNFYAEFIEDNDPEFMRDTELMKKLLRAAVQKDPITLKYRVPSRMLYFKYQKDILRKQEASAQRLRLRTQELKQEKAKNQIVALEDPVYCEKQSKSSRSVNPTDRSGLFLKSYKESQKRQQLFRSGGFDASTQRPVRRVAFGGGAVAPVAATPSTPRNRTPTPGSGAEIQFQTSSPTTCSVSELPKPKSPNISHSQTSPTCPGTQRKKKQEQASIFLKRRKLHPSPKPHKKSSAVEPTKPKNRWLLA</sequence>
<dbReference type="STRING" id="1230905.A0A1G4K4C7"/>
<feature type="compositionally biased region" description="Polar residues" evidence="1">
    <location>
        <begin position="257"/>
        <end position="268"/>
    </location>
</feature>
<dbReference type="Gene3D" id="6.10.250.3180">
    <property type="match status" value="1"/>
</dbReference>
<dbReference type="Proteomes" id="UP000191024">
    <property type="component" value="Chromosome F"/>
</dbReference>
<dbReference type="EMBL" id="LT598467">
    <property type="protein sequence ID" value="SCU98491.1"/>
    <property type="molecule type" value="Genomic_DNA"/>
</dbReference>
<dbReference type="InterPro" id="IPR051870">
    <property type="entry name" value="Elongin-A_domain"/>
</dbReference>
<keyword evidence="3" id="KW-1185">Reference proteome</keyword>
<dbReference type="Pfam" id="PF06881">
    <property type="entry name" value="Elongin_A"/>
    <property type="match status" value="1"/>
</dbReference>
<organism evidence="2 3">
    <name type="scientific">Lachancea mirantina</name>
    <dbReference type="NCBI Taxonomy" id="1230905"/>
    <lineage>
        <taxon>Eukaryota</taxon>
        <taxon>Fungi</taxon>
        <taxon>Dikarya</taxon>
        <taxon>Ascomycota</taxon>
        <taxon>Saccharomycotina</taxon>
        <taxon>Saccharomycetes</taxon>
        <taxon>Saccharomycetales</taxon>
        <taxon>Saccharomycetaceae</taxon>
        <taxon>Lachancea</taxon>
    </lineage>
</organism>
<dbReference type="PANTHER" id="PTHR15141">
    <property type="entry name" value="TRANSCRIPTION ELONGATION FACTOR B POLYPEPTIDE 3"/>
    <property type="match status" value="1"/>
</dbReference>
<reference evidence="3" key="1">
    <citation type="submission" date="2016-03" db="EMBL/GenBank/DDBJ databases">
        <authorList>
            <person name="Devillers H."/>
        </authorList>
    </citation>
    <scope>NUCLEOTIDE SEQUENCE [LARGE SCALE GENOMIC DNA]</scope>
</reference>
<evidence type="ECO:0000313" key="3">
    <source>
        <dbReference type="Proteomes" id="UP000191024"/>
    </source>
</evidence>
<feature type="compositionally biased region" description="Low complexity" evidence="1">
    <location>
        <begin position="234"/>
        <end position="253"/>
    </location>
</feature>
<feature type="region of interest" description="Disordered" evidence="1">
    <location>
        <begin position="234"/>
        <end position="334"/>
    </location>
</feature>
<dbReference type="AlphaFoldDB" id="A0A1G4K4C7"/>
<evidence type="ECO:0000256" key="1">
    <source>
        <dbReference type="SAM" id="MobiDB-lite"/>
    </source>
</evidence>
<dbReference type="PANTHER" id="PTHR15141:SF76">
    <property type="entry name" value="TRANSCRIPTION ELONGATION FACTOR B POLYPEPTIDE 3"/>
    <property type="match status" value="1"/>
</dbReference>
<dbReference type="OrthoDB" id="21513at2759"/>
<feature type="compositionally biased region" description="Basic residues" evidence="1">
    <location>
        <begin position="304"/>
        <end position="319"/>
    </location>
</feature>
<protein>
    <submittedName>
        <fullName evidence="2">LAMI_0F14884g1_1</fullName>
    </submittedName>
</protein>
<proteinExistence type="predicted"/>
<evidence type="ECO:0000313" key="2">
    <source>
        <dbReference type="EMBL" id="SCU98491.1"/>
    </source>
</evidence>
<feature type="compositionally biased region" description="Polar residues" evidence="1">
    <location>
        <begin position="277"/>
        <end position="290"/>
    </location>
</feature>
<gene>
    <name evidence="2" type="ORF">LAMI_0F14884G</name>
</gene>
<name>A0A1G4K4C7_9SACH</name>
<accession>A0A1G4K4C7</accession>